<accession>A0A0J8QN28</accession>
<name>A0A0J8QN28_COCIT</name>
<reference evidence="2" key="1">
    <citation type="journal article" date="2010" name="Genome Res.">
        <title>Population genomic sequencing of Coccidioides fungi reveals recent hybridization and transposon control.</title>
        <authorList>
            <person name="Neafsey D.E."/>
            <person name="Barker B.M."/>
            <person name="Sharpton T.J."/>
            <person name="Stajich J.E."/>
            <person name="Park D.J."/>
            <person name="Whiston E."/>
            <person name="Hung C.-Y."/>
            <person name="McMahan C."/>
            <person name="White J."/>
            <person name="Sykes S."/>
            <person name="Heiman D."/>
            <person name="Young S."/>
            <person name="Zeng Q."/>
            <person name="Abouelleil A."/>
            <person name="Aftuck L."/>
            <person name="Bessette D."/>
            <person name="Brown A."/>
            <person name="FitzGerald M."/>
            <person name="Lui A."/>
            <person name="Macdonald J.P."/>
            <person name="Priest M."/>
            <person name="Orbach M.J."/>
            <person name="Galgiani J.N."/>
            <person name="Kirkland T.N."/>
            <person name="Cole G.T."/>
            <person name="Birren B.W."/>
            <person name="Henn M.R."/>
            <person name="Taylor J.W."/>
            <person name="Rounsley S.D."/>
        </authorList>
    </citation>
    <scope>NUCLEOTIDE SEQUENCE [LARGE SCALE GENOMIC DNA]</scope>
    <source>
        <strain evidence="2">RMSCC 3703</strain>
    </source>
</reference>
<proteinExistence type="predicted"/>
<dbReference type="Proteomes" id="UP000054559">
    <property type="component" value="Unassembled WGS sequence"/>
</dbReference>
<gene>
    <name evidence="1" type="ORF">CISG_10216</name>
</gene>
<evidence type="ECO:0000313" key="1">
    <source>
        <dbReference type="EMBL" id="KMU73829.1"/>
    </source>
</evidence>
<protein>
    <submittedName>
        <fullName evidence="1">Uncharacterized protein</fullName>
    </submittedName>
</protein>
<sequence>MNAGGAVERRHIPHEYLNIYDTAAELRKTLHKGFNPCPDNSQLEYVLMKPLEDEIIDAFEWNYEGSIKCSTVLFFKGKTEFGIHSSYTTLILFDVSAGVMIGGIQLEEKYCYDIFGKCTLSIPAGGRVGA</sequence>
<organism evidence="1 2">
    <name type="scientific">Coccidioides immitis RMSCC 3703</name>
    <dbReference type="NCBI Taxonomy" id="454286"/>
    <lineage>
        <taxon>Eukaryota</taxon>
        <taxon>Fungi</taxon>
        <taxon>Dikarya</taxon>
        <taxon>Ascomycota</taxon>
        <taxon>Pezizomycotina</taxon>
        <taxon>Eurotiomycetes</taxon>
        <taxon>Eurotiomycetidae</taxon>
        <taxon>Onygenales</taxon>
        <taxon>Onygenaceae</taxon>
        <taxon>Coccidioides</taxon>
    </lineage>
</organism>
<dbReference type="AlphaFoldDB" id="A0A0J8QN28"/>
<dbReference type="EMBL" id="DS268265">
    <property type="protein sequence ID" value="KMU73829.1"/>
    <property type="molecule type" value="Genomic_DNA"/>
</dbReference>
<evidence type="ECO:0000313" key="2">
    <source>
        <dbReference type="Proteomes" id="UP000054559"/>
    </source>
</evidence>